<dbReference type="InterPro" id="IPR001130">
    <property type="entry name" value="TatD-like"/>
</dbReference>
<accession>A0ABY6M3P1</accession>
<dbReference type="EMBL" id="CP081495">
    <property type="protein sequence ID" value="UYW02490.1"/>
    <property type="molecule type" value="Genomic_DNA"/>
</dbReference>
<dbReference type="Gene3D" id="3.20.20.140">
    <property type="entry name" value="Metal-dependent hydrolases"/>
    <property type="match status" value="1"/>
</dbReference>
<proteinExistence type="predicted"/>
<dbReference type="InterPro" id="IPR032466">
    <property type="entry name" value="Metal_Hydrolase"/>
</dbReference>
<reference evidence="1" key="1">
    <citation type="submission" date="2021-08" db="EMBL/GenBank/DDBJ databases">
        <title>Flavobacterium sp. strain CC-SYL302.</title>
        <authorList>
            <person name="Lin S.-Y."/>
            <person name="Lee T.-H."/>
            <person name="Young C.-C."/>
        </authorList>
    </citation>
    <scope>NUCLEOTIDE SEQUENCE</scope>
    <source>
        <strain evidence="1">CC-SYL302</strain>
    </source>
</reference>
<keyword evidence="2" id="KW-1185">Reference proteome</keyword>
<gene>
    <name evidence="1" type="ORF">K5I29_06310</name>
</gene>
<protein>
    <submittedName>
        <fullName evidence="1">TatD family hydrolase</fullName>
    </submittedName>
</protein>
<sequence>MWYNVHTHQSSNQNQITEIVNQYPLQIIHTEKPFSIGIHPFHANLNSLQNELEIMESQIQHNNCWAIGECGLDKKNNWDAKVQQTVFIEQVKLAEKYNKPVILHCISAYQEIIQLKKDLKIQVPLIIHGFAKSSLQLAQELIQKDFYLSFGQHLLKSEGLAHVFKNIPLNSCFLETDSMPNGTIQDIYKKAQAIHGLEVNKVIANNFKQVFNK</sequence>
<dbReference type="PANTHER" id="PTHR46124:SF2">
    <property type="entry name" value="D-AMINOACYL-TRNA DEACYLASE"/>
    <property type="match status" value="1"/>
</dbReference>
<name>A0ABY6M3P1_9FLAO</name>
<dbReference type="Proteomes" id="UP001163328">
    <property type="component" value="Chromosome"/>
</dbReference>
<organism evidence="1 2">
    <name type="scientific">Flavobacterium agricola</name>
    <dbReference type="NCBI Taxonomy" id="2870839"/>
    <lineage>
        <taxon>Bacteria</taxon>
        <taxon>Pseudomonadati</taxon>
        <taxon>Bacteroidota</taxon>
        <taxon>Flavobacteriia</taxon>
        <taxon>Flavobacteriales</taxon>
        <taxon>Flavobacteriaceae</taxon>
        <taxon>Flavobacterium</taxon>
    </lineage>
</organism>
<dbReference type="RefSeq" id="WP_264435049.1">
    <property type="nucleotide sequence ID" value="NZ_CP081495.1"/>
</dbReference>
<dbReference type="GO" id="GO:0016787">
    <property type="term" value="F:hydrolase activity"/>
    <property type="evidence" value="ECO:0007669"/>
    <property type="project" value="UniProtKB-KW"/>
</dbReference>
<evidence type="ECO:0000313" key="2">
    <source>
        <dbReference type="Proteomes" id="UP001163328"/>
    </source>
</evidence>
<dbReference type="Pfam" id="PF01026">
    <property type="entry name" value="TatD_DNase"/>
    <property type="match status" value="1"/>
</dbReference>
<dbReference type="SUPFAM" id="SSF51556">
    <property type="entry name" value="Metallo-dependent hydrolases"/>
    <property type="match status" value="1"/>
</dbReference>
<evidence type="ECO:0000313" key="1">
    <source>
        <dbReference type="EMBL" id="UYW02490.1"/>
    </source>
</evidence>
<keyword evidence="1" id="KW-0378">Hydrolase</keyword>
<dbReference type="PANTHER" id="PTHR46124">
    <property type="entry name" value="D-AMINOACYL-TRNA DEACYLASE"/>
    <property type="match status" value="1"/>
</dbReference>